<protein>
    <submittedName>
        <fullName evidence="1">Uncharacterized protein</fullName>
    </submittedName>
</protein>
<evidence type="ECO:0000313" key="1">
    <source>
        <dbReference type="EMBL" id="WUS60278.1"/>
    </source>
</evidence>
<name>A0ABZ1WHC3_9ACTN</name>
<proteinExistence type="predicted"/>
<dbReference type="RefSeq" id="WP_329493638.1">
    <property type="nucleotide sequence ID" value="NZ_CP108460.1"/>
</dbReference>
<organism evidence="1 2">
    <name type="scientific">Kitasatospora herbaricolor</name>
    <dbReference type="NCBI Taxonomy" id="68217"/>
    <lineage>
        <taxon>Bacteria</taxon>
        <taxon>Bacillati</taxon>
        <taxon>Actinomycetota</taxon>
        <taxon>Actinomycetes</taxon>
        <taxon>Kitasatosporales</taxon>
        <taxon>Streptomycetaceae</taxon>
        <taxon>Kitasatospora</taxon>
    </lineage>
</organism>
<sequence length="69" mass="7456">MSDMEQVSGDGEPHPVMTCGECGRQTAWNPVGYCSFSCFDARPRDPDSAPLALAFFFGLGPPTLTHDHP</sequence>
<keyword evidence="2" id="KW-1185">Reference proteome</keyword>
<reference evidence="1 2" key="1">
    <citation type="submission" date="2022-10" db="EMBL/GenBank/DDBJ databases">
        <title>The complete genomes of actinobacterial strains from the NBC collection.</title>
        <authorList>
            <person name="Joergensen T.S."/>
            <person name="Alvarez Arevalo M."/>
            <person name="Sterndorff E.B."/>
            <person name="Faurdal D."/>
            <person name="Vuksanovic O."/>
            <person name="Mourched A.-S."/>
            <person name="Charusanti P."/>
            <person name="Shaw S."/>
            <person name="Blin K."/>
            <person name="Weber T."/>
        </authorList>
    </citation>
    <scope>NUCLEOTIDE SEQUENCE [LARGE SCALE GENOMIC DNA]</scope>
    <source>
        <strain evidence="1 2">NBC_01247</strain>
    </source>
</reference>
<dbReference type="EMBL" id="CP108482">
    <property type="protein sequence ID" value="WUS60278.1"/>
    <property type="molecule type" value="Genomic_DNA"/>
</dbReference>
<evidence type="ECO:0000313" key="2">
    <source>
        <dbReference type="Proteomes" id="UP001432014"/>
    </source>
</evidence>
<gene>
    <name evidence="1" type="ORF">OG469_35170</name>
</gene>
<dbReference type="Proteomes" id="UP001432014">
    <property type="component" value="Chromosome"/>
</dbReference>
<accession>A0ABZ1WHC3</accession>